<evidence type="ECO:0000259" key="4">
    <source>
        <dbReference type="SMART" id="SM00861"/>
    </source>
</evidence>
<dbReference type="Gene3D" id="3.40.50.970">
    <property type="match status" value="1"/>
</dbReference>
<dbReference type="EC" id="1.2.4.-" evidence="5"/>
<dbReference type="CDD" id="cd07036">
    <property type="entry name" value="TPP_PYR_E1-PDHc-beta_like"/>
    <property type="match status" value="1"/>
</dbReference>
<dbReference type="PANTHER" id="PTHR43257:SF2">
    <property type="entry name" value="PYRUVATE DEHYDROGENASE E1 COMPONENT SUBUNIT BETA"/>
    <property type="match status" value="1"/>
</dbReference>
<dbReference type="GO" id="GO:0000287">
    <property type="term" value="F:magnesium ion binding"/>
    <property type="evidence" value="ECO:0007669"/>
    <property type="project" value="UniProtKB-ARBA"/>
</dbReference>
<dbReference type="Pfam" id="PF02779">
    <property type="entry name" value="Transket_pyr"/>
    <property type="match status" value="1"/>
</dbReference>
<protein>
    <submittedName>
        <fullName evidence="5">Alpha-ketoacid dehydrogenase subunit beta</fullName>
        <ecNumber evidence="5">1.2.4.-</ecNumber>
    </submittedName>
</protein>
<keyword evidence="2 5" id="KW-0560">Oxidoreductase</keyword>
<dbReference type="SUPFAM" id="SSF52922">
    <property type="entry name" value="TK C-terminal domain-like"/>
    <property type="match status" value="1"/>
</dbReference>
<dbReference type="InterPro" id="IPR033248">
    <property type="entry name" value="Transketolase_C"/>
</dbReference>
<dbReference type="Gene3D" id="3.40.50.920">
    <property type="match status" value="1"/>
</dbReference>
<evidence type="ECO:0000256" key="2">
    <source>
        <dbReference type="ARBA" id="ARBA00023002"/>
    </source>
</evidence>
<dbReference type="Pfam" id="PF02780">
    <property type="entry name" value="Transketolase_C"/>
    <property type="match status" value="1"/>
</dbReference>
<reference evidence="5" key="1">
    <citation type="submission" date="2024-07" db="EMBL/GenBank/DDBJ databases">
        <authorList>
            <person name="Yu S.T."/>
        </authorList>
    </citation>
    <scope>NUCLEOTIDE SEQUENCE</scope>
    <source>
        <strain evidence="5">R39</strain>
    </source>
</reference>
<accession>A0AB39QZD6</accession>
<evidence type="ECO:0000256" key="3">
    <source>
        <dbReference type="ARBA" id="ARBA00023052"/>
    </source>
</evidence>
<dbReference type="InterPro" id="IPR029061">
    <property type="entry name" value="THDP-binding"/>
</dbReference>
<comment type="cofactor">
    <cofactor evidence="1">
        <name>thiamine diphosphate</name>
        <dbReference type="ChEBI" id="CHEBI:58937"/>
    </cofactor>
</comment>
<organism evidence="5">
    <name type="scientific">Streptomyces sp. R39</name>
    <dbReference type="NCBI Taxonomy" id="3238631"/>
    <lineage>
        <taxon>Bacteria</taxon>
        <taxon>Bacillati</taxon>
        <taxon>Actinomycetota</taxon>
        <taxon>Actinomycetes</taxon>
        <taxon>Kitasatosporales</taxon>
        <taxon>Streptomycetaceae</taxon>
        <taxon>Streptomyces</taxon>
    </lineage>
</organism>
<dbReference type="InterPro" id="IPR005475">
    <property type="entry name" value="Transketolase-like_Pyr-bd"/>
</dbReference>
<feature type="domain" description="Transketolase-like pyrimidine-binding" evidence="4">
    <location>
        <begin position="7"/>
        <end position="181"/>
    </location>
</feature>
<gene>
    <name evidence="5" type="ORF">AB5J52_37970</name>
</gene>
<evidence type="ECO:0000256" key="1">
    <source>
        <dbReference type="ARBA" id="ARBA00001964"/>
    </source>
</evidence>
<name>A0AB39QZD6_9ACTN</name>
<dbReference type="GO" id="GO:0016491">
    <property type="term" value="F:oxidoreductase activity"/>
    <property type="evidence" value="ECO:0007669"/>
    <property type="project" value="UniProtKB-KW"/>
</dbReference>
<dbReference type="RefSeq" id="WP_369226503.1">
    <property type="nucleotide sequence ID" value="NZ_CP163441.1"/>
</dbReference>
<dbReference type="FunFam" id="3.40.50.970:FF:000001">
    <property type="entry name" value="Pyruvate dehydrogenase E1 beta subunit"/>
    <property type="match status" value="1"/>
</dbReference>
<dbReference type="InterPro" id="IPR009014">
    <property type="entry name" value="Transketo_C/PFOR_II"/>
</dbReference>
<proteinExistence type="predicted"/>
<keyword evidence="3" id="KW-0786">Thiamine pyrophosphate</keyword>
<dbReference type="PANTHER" id="PTHR43257">
    <property type="entry name" value="PYRUVATE DEHYDROGENASE E1 COMPONENT BETA SUBUNIT"/>
    <property type="match status" value="1"/>
</dbReference>
<dbReference type="AlphaFoldDB" id="A0AB39QZD6"/>
<sequence length="334" mass="35037">MPEIRKLTYAEAVNTALQRALRTYPEALLFGEDVALPGGVFGVTKNLHRTFGDRVFDTPISESAILGGAVGAAMVGRRPIVEIMWVDFSLVALDQLINQAANVRYVSQGALSAPLTVRTQQGNAPGACAQHSQNLEALFAHVPGLRVCIPATPQDAHDLLLTSVASDDPVIVIENRTLYHQGKTEVAVDGPVQPLGTAVVRRKGSDITVVTWGAIQSRVLAAADRLQADGMSAEVIDLRWIRPHDIDAVLASVAGTGRLAVVHEAHTTAGFGAEIVAGVVESGIPLAAPPIRVGAPDARIPAAVGLAQALIPSTDRITEALAAAVRGRPGTKEQ</sequence>
<dbReference type="SMART" id="SM00861">
    <property type="entry name" value="Transket_pyr"/>
    <property type="match status" value="1"/>
</dbReference>
<dbReference type="SUPFAM" id="SSF52518">
    <property type="entry name" value="Thiamin diphosphate-binding fold (THDP-binding)"/>
    <property type="match status" value="1"/>
</dbReference>
<dbReference type="EMBL" id="CP163441">
    <property type="protein sequence ID" value="XDQ47606.1"/>
    <property type="molecule type" value="Genomic_DNA"/>
</dbReference>
<evidence type="ECO:0000313" key="5">
    <source>
        <dbReference type="EMBL" id="XDQ47606.1"/>
    </source>
</evidence>